<evidence type="ECO:0000256" key="3">
    <source>
        <dbReference type="ARBA" id="ARBA00023235"/>
    </source>
</evidence>
<dbReference type="SUPFAM" id="SSF55120">
    <property type="entry name" value="Pseudouridine synthase"/>
    <property type="match status" value="1"/>
</dbReference>
<dbReference type="Gene3D" id="3.30.70.660">
    <property type="entry name" value="Pseudouridine synthase I, catalytic domain, C-terminal subdomain"/>
    <property type="match status" value="1"/>
</dbReference>
<comment type="caution">
    <text evidence="7">The sequence shown here is derived from an EMBL/GenBank/DDBJ whole genome shotgun (WGS) entry which is preliminary data.</text>
</comment>
<proteinExistence type="inferred from homology"/>
<dbReference type="InterPro" id="IPR020094">
    <property type="entry name" value="TruA/RsuA/RluB/E/F_N"/>
</dbReference>
<dbReference type="InterPro" id="IPR020097">
    <property type="entry name" value="PsdUridine_synth_TruA_a/b_dom"/>
</dbReference>
<feature type="region of interest" description="Disordered" evidence="5">
    <location>
        <begin position="75"/>
        <end position="95"/>
    </location>
</feature>
<sequence length="371" mass="40585">MLLRVLPRTLGWEGALQMCAPDERRGVTGRRSTAHVRADETGSRCSSWREEAFQCMAERDWDSVTGALAAAVGGASLPSESSDGAPLSLPPPQPDWKDRRHTWALKVAYYGPAFASFSWQAEAPLDTVIGCIQLALQPLLASQRPRVSSAGRTDAGVSALGQVVTFSTFEDLDEGALQAAIDAIRPGRLRLLSACKVPRDFHATFSARWRRYVYLLPLTAEDPDDLVMISPYDAFRDTQDIQSCASLHSQLHLLNMQLAPLKGIPRDYSSLARGLPKGKNTMCTLLRARAYNSMVDGGCKLACVELVGDRFLRRQVRTLVATALYLATSNTAGEAMLLERAASGDQRLTAHPAPPYGLYFAEVGYSPWLEN</sequence>
<keyword evidence="8" id="KW-1185">Reference proteome</keyword>
<evidence type="ECO:0000259" key="6">
    <source>
        <dbReference type="Pfam" id="PF01416"/>
    </source>
</evidence>
<dbReference type="GO" id="GO:0160147">
    <property type="term" value="F:tRNA pseudouridine(38-40) synthase activity"/>
    <property type="evidence" value="ECO:0007669"/>
    <property type="project" value="UniProtKB-EC"/>
</dbReference>
<dbReference type="EMBL" id="JBGBPQ010000002">
    <property type="protein sequence ID" value="KAL1528659.1"/>
    <property type="molecule type" value="Genomic_DNA"/>
</dbReference>
<dbReference type="Gene3D" id="3.30.70.580">
    <property type="entry name" value="Pseudouridine synthase I, catalytic domain, N-terminal subdomain"/>
    <property type="match status" value="1"/>
</dbReference>
<feature type="domain" description="Pseudouridine synthase I TruA alpha/beta" evidence="6">
    <location>
        <begin position="267"/>
        <end position="365"/>
    </location>
</feature>
<dbReference type="EC" id="5.4.99.12" evidence="4"/>
<evidence type="ECO:0000256" key="1">
    <source>
        <dbReference type="ARBA" id="ARBA00009375"/>
    </source>
</evidence>
<comment type="catalytic activity">
    <reaction evidence="4">
        <text>uridine(38/39/40) in tRNA = pseudouridine(38/39/40) in tRNA</text>
        <dbReference type="Rhea" id="RHEA:22376"/>
        <dbReference type="Rhea" id="RHEA-COMP:10085"/>
        <dbReference type="Rhea" id="RHEA-COMP:10087"/>
        <dbReference type="ChEBI" id="CHEBI:65314"/>
        <dbReference type="ChEBI" id="CHEBI:65315"/>
        <dbReference type="EC" id="5.4.99.12"/>
    </reaction>
</comment>
<protein>
    <recommendedName>
        <fullName evidence="4">tRNA pseudouridine synthase</fullName>
        <ecNumber evidence="4">5.4.99.12</ecNumber>
    </recommendedName>
</protein>
<evidence type="ECO:0000256" key="4">
    <source>
        <dbReference type="RuleBase" id="RU003792"/>
    </source>
</evidence>
<organism evidence="7 8">
    <name type="scientific">Prymnesium parvum</name>
    <name type="common">Toxic golden alga</name>
    <dbReference type="NCBI Taxonomy" id="97485"/>
    <lineage>
        <taxon>Eukaryota</taxon>
        <taxon>Haptista</taxon>
        <taxon>Haptophyta</taxon>
        <taxon>Prymnesiophyceae</taxon>
        <taxon>Prymnesiales</taxon>
        <taxon>Prymnesiaceae</taxon>
        <taxon>Prymnesium</taxon>
    </lineage>
</organism>
<keyword evidence="3 4" id="KW-0413">Isomerase</keyword>
<dbReference type="GO" id="GO:0003723">
    <property type="term" value="F:RNA binding"/>
    <property type="evidence" value="ECO:0007669"/>
    <property type="project" value="InterPro"/>
</dbReference>
<dbReference type="PANTHER" id="PTHR11142:SF0">
    <property type="entry name" value="TRNA PSEUDOURIDINE SYNTHASE-LIKE 1"/>
    <property type="match status" value="1"/>
</dbReference>
<dbReference type="AlphaFoldDB" id="A0AB34K2Q8"/>
<keyword evidence="2 4" id="KW-0819">tRNA processing</keyword>
<gene>
    <name evidence="7" type="ORF">AB1Y20_009996</name>
</gene>
<dbReference type="InterPro" id="IPR001406">
    <property type="entry name" value="PsdUridine_synth_TruA"/>
</dbReference>
<dbReference type="Pfam" id="PF01416">
    <property type="entry name" value="PseudoU_synth_1"/>
    <property type="match status" value="1"/>
</dbReference>
<dbReference type="InterPro" id="IPR020103">
    <property type="entry name" value="PsdUridine_synth_cat_dom_sf"/>
</dbReference>
<evidence type="ECO:0000313" key="8">
    <source>
        <dbReference type="Proteomes" id="UP001515480"/>
    </source>
</evidence>
<dbReference type="Proteomes" id="UP001515480">
    <property type="component" value="Unassembled WGS sequence"/>
</dbReference>
<reference evidence="7 8" key="1">
    <citation type="journal article" date="2024" name="Science">
        <title>Giant polyketide synthase enzymes in the biosynthesis of giant marine polyether toxins.</title>
        <authorList>
            <person name="Fallon T.R."/>
            <person name="Shende V.V."/>
            <person name="Wierzbicki I.H."/>
            <person name="Pendleton A.L."/>
            <person name="Watervoot N.F."/>
            <person name="Auber R.P."/>
            <person name="Gonzalez D.J."/>
            <person name="Wisecaver J.H."/>
            <person name="Moore B.S."/>
        </authorList>
    </citation>
    <scope>NUCLEOTIDE SEQUENCE [LARGE SCALE GENOMIC DNA]</scope>
    <source>
        <strain evidence="7 8">12B1</strain>
    </source>
</reference>
<comment type="similarity">
    <text evidence="1 4">Belongs to the tRNA pseudouridine synthase TruA family.</text>
</comment>
<evidence type="ECO:0000256" key="5">
    <source>
        <dbReference type="SAM" id="MobiDB-lite"/>
    </source>
</evidence>
<evidence type="ECO:0000256" key="2">
    <source>
        <dbReference type="ARBA" id="ARBA00022694"/>
    </source>
</evidence>
<dbReference type="InterPro" id="IPR020095">
    <property type="entry name" value="PsdUridine_synth_TruA_C"/>
</dbReference>
<evidence type="ECO:0000313" key="7">
    <source>
        <dbReference type="EMBL" id="KAL1528659.1"/>
    </source>
</evidence>
<accession>A0AB34K2Q8</accession>
<name>A0AB34K2Q8_PRYPA</name>
<dbReference type="GO" id="GO:0031119">
    <property type="term" value="P:tRNA pseudouridine synthesis"/>
    <property type="evidence" value="ECO:0007669"/>
    <property type="project" value="TreeGrafter"/>
</dbReference>
<dbReference type="PANTHER" id="PTHR11142">
    <property type="entry name" value="PSEUDOURIDYLATE SYNTHASE"/>
    <property type="match status" value="1"/>
</dbReference>